<protein>
    <submittedName>
        <fullName evidence="2">Uncharacterized protein</fullName>
    </submittedName>
</protein>
<dbReference type="EMBL" id="BQNB010015513">
    <property type="protein sequence ID" value="GJT40892.1"/>
    <property type="molecule type" value="Genomic_DNA"/>
</dbReference>
<gene>
    <name evidence="2" type="ORF">Tco_0940757</name>
</gene>
<proteinExistence type="predicted"/>
<feature type="compositionally biased region" description="Polar residues" evidence="1">
    <location>
        <begin position="269"/>
        <end position="279"/>
    </location>
</feature>
<reference evidence="2" key="1">
    <citation type="journal article" date="2022" name="Int. J. Mol. Sci.">
        <title>Draft Genome of Tanacetum Coccineum: Genomic Comparison of Closely Related Tanacetum-Family Plants.</title>
        <authorList>
            <person name="Yamashiro T."/>
            <person name="Shiraishi A."/>
            <person name="Nakayama K."/>
            <person name="Satake H."/>
        </authorList>
    </citation>
    <scope>NUCLEOTIDE SEQUENCE</scope>
</reference>
<name>A0ABQ5DR69_9ASTR</name>
<feature type="region of interest" description="Disordered" evidence="1">
    <location>
        <begin position="234"/>
        <end position="333"/>
    </location>
</feature>
<feature type="compositionally biased region" description="Basic and acidic residues" evidence="1">
    <location>
        <begin position="243"/>
        <end position="266"/>
    </location>
</feature>
<feature type="region of interest" description="Disordered" evidence="1">
    <location>
        <begin position="1"/>
        <end position="22"/>
    </location>
</feature>
<keyword evidence="3" id="KW-1185">Reference proteome</keyword>
<evidence type="ECO:0000256" key="1">
    <source>
        <dbReference type="SAM" id="MobiDB-lite"/>
    </source>
</evidence>
<sequence length="503" mass="57546">MEATKMMSLPKEDGKRRKPDIPVAIKPPSIATYKIIKQGKKGVYQIVREDGTDIVCKAMLDKKLQGGKPDEDCYKLLKWMEKKLEFRSNGDGRNNTWKQTALGKGLLKSLMADHFDKNCYGYQLSISSSYGSCKDKLQILYSVDDTYKKWMVHQLTKFHVQRVDMVINPPWNLPFLGAKGLTSPEQTATGKGISNPFMAIMVCQKPYGIPKLTNVSITKLRLDVLEFSTGRGGSTIVSTGPKRISDKRTKNEAKNDKTKHGMEKRGKSQRQINAKSQQKVKVKSTPERKVKQSNSKRKRKERNVKWATRTHLMGRVHKKRRKKSKNKKSKGIKQGTPKKVFTIYLHYDVFSLSADFDLREGSRRESNDITFRWKKEVSQIMDGRAMLKAGYEMVNMVDLGIEKWLIDFQTEADDNVVVKDFSTHDGFLNKLCTTRAVFRGSTSRQQVDDIPEDRPQIEEIALYFKIIKGAHLPWVTGKGIPILDLSYFDPTILWDKMDTSFGN</sequence>
<feature type="compositionally biased region" description="Basic residues" evidence="1">
    <location>
        <begin position="312"/>
        <end position="331"/>
    </location>
</feature>
<evidence type="ECO:0000313" key="3">
    <source>
        <dbReference type="Proteomes" id="UP001151760"/>
    </source>
</evidence>
<evidence type="ECO:0000313" key="2">
    <source>
        <dbReference type="EMBL" id="GJT40892.1"/>
    </source>
</evidence>
<accession>A0ABQ5DR69</accession>
<reference evidence="2" key="2">
    <citation type="submission" date="2022-01" db="EMBL/GenBank/DDBJ databases">
        <authorList>
            <person name="Yamashiro T."/>
            <person name="Shiraishi A."/>
            <person name="Satake H."/>
            <person name="Nakayama K."/>
        </authorList>
    </citation>
    <scope>NUCLEOTIDE SEQUENCE</scope>
</reference>
<dbReference type="Proteomes" id="UP001151760">
    <property type="component" value="Unassembled WGS sequence"/>
</dbReference>
<comment type="caution">
    <text evidence="2">The sequence shown here is derived from an EMBL/GenBank/DDBJ whole genome shotgun (WGS) entry which is preliminary data.</text>
</comment>
<organism evidence="2 3">
    <name type="scientific">Tanacetum coccineum</name>
    <dbReference type="NCBI Taxonomy" id="301880"/>
    <lineage>
        <taxon>Eukaryota</taxon>
        <taxon>Viridiplantae</taxon>
        <taxon>Streptophyta</taxon>
        <taxon>Embryophyta</taxon>
        <taxon>Tracheophyta</taxon>
        <taxon>Spermatophyta</taxon>
        <taxon>Magnoliopsida</taxon>
        <taxon>eudicotyledons</taxon>
        <taxon>Gunneridae</taxon>
        <taxon>Pentapetalae</taxon>
        <taxon>asterids</taxon>
        <taxon>campanulids</taxon>
        <taxon>Asterales</taxon>
        <taxon>Asteraceae</taxon>
        <taxon>Asteroideae</taxon>
        <taxon>Anthemideae</taxon>
        <taxon>Anthemidinae</taxon>
        <taxon>Tanacetum</taxon>
    </lineage>
</organism>